<feature type="region of interest" description="Disordered" evidence="1">
    <location>
        <begin position="109"/>
        <end position="129"/>
    </location>
</feature>
<dbReference type="AlphaFoldDB" id="A0AAJ7FCP4"/>
<keyword evidence="2" id="KW-0812">Transmembrane</keyword>
<keyword evidence="3" id="KW-1185">Reference proteome</keyword>
<name>A0AAJ7FCP4_CEPCN</name>
<dbReference type="Pfam" id="PF07898">
    <property type="entry name" value="DUF1676"/>
    <property type="match status" value="1"/>
</dbReference>
<dbReference type="KEGG" id="ccin:107263017"/>
<reference evidence="4" key="1">
    <citation type="submission" date="2025-08" db="UniProtKB">
        <authorList>
            <consortium name="RefSeq"/>
        </authorList>
    </citation>
    <scope>IDENTIFICATION</scope>
</reference>
<dbReference type="PANTHER" id="PTHR21879:SF23">
    <property type="entry name" value="IP06949P"/>
    <property type="match status" value="1"/>
</dbReference>
<proteinExistence type="predicted"/>
<protein>
    <submittedName>
        <fullName evidence="4">Uncharacterized protein LOC107263017</fullName>
    </submittedName>
</protein>
<dbReference type="InterPro" id="IPR012464">
    <property type="entry name" value="DUF1676"/>
</dbReference>
<dbReference type="GO" id="GO:0016020">
    <property type="term" value="C:membrane"/>
    <property type="evidence" value="ECO:0007669"/>
    <property type="project" value="TreeGrafter"/>
</dbReference>
<keyword evidence="2" id="KW-0472">Membrane</keyword>
<evidence type="ECO:0000313" key="4">
    <source>
        <dbReference type="RefSeq" id="XP_015585285.1"/>
    </source>
</evidence>
<accession>A0AAJ7FCP4</accession>
<sequence length="292" mass="30407">MRLGVSRRTKMPRRRLTLIGPGGPGSLIAIALTLLSLSVSASSSSSEQSSATLWAGLGGSCSAEDPRNSSVSCHGVRIVRRVVQQLLDKSGSLPSLELSDGVTLVETPGAAERSVNGGSARSARRMKTGQDGPMGQLFEFLEDRELRVKLPSLLPDNLELALKESLPSAGQGRKGGGGGGGLGGGKKGDGGMLLMALMMGKMMSALGFGALGLLAMKALMVSALALMLSLIVAAKKLAGGHDDGGGHHVVYAQEVGHHHRKRSVSSENFSADYLNLNLPYRGYAELYATRSL</sequence>
<dbReference type="RefSeq" id="XP_015585285.1">
    <property type="nucleotide sequence ID" value="XM_015729799.2"/>
</dbReference>
<dbReference type="PANTHER" id="PTHR21879">
    <property type="entry name" value="FI03362P-RELATED-RELATED"/>
    <property type="match status" value="1"/>
</dbReference>
<organism evidence="3 4">
    <name type="scientific">Cephus cinctus</name>
    <name type="common">Wheat stem sawfly</name>
    <dbReference type="NCBI Taxonomy" id="211228"/>
    <lineage>
        <taxon>Eukaryota</taxon>
        <taxon>Metazoa</taxon>
        <taxon>Ecdysozoa</taxon>
        <taxon>Arthropoda</taxon>
        <taxon>Hexapoda</taxon>
        <taxon>Insecta</taxon>
        <taxon>Pterygota</taxon>
        <taxon>Neoptera</taxon>
        <taxon>Endopterygota</taxon>
        <taxon>Hymenoptera</taxon>
        <taxon>Cephoidea</taxon>
        <taxon>Cephidae</taxon>
        <taxon>Cephus</taxon>
    </lineage>
</organism>
<keyword evidence="2" id="KW-1133">Transmembrane helix</keyword>
<evidence type="ECO:0000256" key="1">
    <source>
        <dbReference type="SAM" id="MobiDB-lite"/>
    </source>
</evidence>
<gene>
    <name evidence="4" type="primary">LOC107263017</name>
</gene>
<dbReference type="GeneID" id="107263017"/>
<evidence type="ECO:0000313" key="3">
    <source>
        <dbReference type="Proteomes" id="UP000694920"/>
    </source>
</evidence>
<dbReference type="Proteomes" id="UP000694920">
    <property type="component" value="Unplaced"/>
</dbReference>
<evidence type="ECO:0000256" key="2">
    <source>
        <dbReference type="SAM" id="Phobius"/>
    </source>
</evidence>
<feature type="transmembrane region" description="Helical" evidence="2">
    <location>
        <begin position="205"/>
        <end position="232"/>
    </location>
</feature>